<protein>
    <submittedName>
        <fullName evidence="1">Uncharacterized protein</fullName>
    </submittedName>
</protein>
<dbReference type="AlphaFoldDB" id="A0ABC8UPJ8"/>
<name>A0ABC8UPJ8_9AQUA</name>
<dbReference type="EMBL" id="CAUOFW020008414">
    <property type="protein sequence ID" value="CAK9182719.1"/>
    <property type="molecule type" value="Genomic_DNA"/>
</dbReference>
<reference evidence="1 2" key="1">
    <citation type="submission" date="2024-02" db="EMBL/GenBank/DDBJ databases">
        <authorList>
            <person name="Vignale AGUSTIN F."/>
            <person name="Sosa J E."/>
            <person name="Modenutti C."/>
        </authorList>
    </citation>
    <scope>NUCLEOTIDE SEQUENCE [LARGE SCALE GENOMIC DNA]</scope>
</reference>
<accession>A0ABC8UPJ8</accession>
<dbReference type="PANTHER" id="PTHR33168">
    <property type="entry name" value="STRESS INDUCED PROTEIN-RELATED"/>
    <property type="match status" value="1"/>
</dbReference>
<proteinExistence type="predicted"/>
<sequence length="149" mass="17333">MVWSAAIKSFGGLSLTPLQSSYSTNFFTVLTGIKSFRCRKPSSCAAMDIRNWHKLRSKSIRLGQKCIQPEYDSHSRWLVFWRKIKRVKMKNSSSSVSMQTSYDPDTYLKNFDEGLGQAEPDCLHRSFSARFADPSRRFYKNELWIDVEK</sequence>
<keyword evidence="2" id="KW-1185">Reference proteome</keyword>
<evidence type="ECO:0000313" key="2">
    <source>
        <dbReference type="Proteomes" id="UP001642360"/>
    </source>
</evidence>
<dbReference type="Proteomes" id="UP001642360">
    <property type="component" value="Unassembled WGS sequence"/>
</dbReference>
<comment type="caution">
    <text evidence="1">The sequence shown here is derived from an EMBL/GenBank/DDBJ whole genome shotgun (WGS) entry which is preliminary data.</text>
</comment>
<gene>
    <name evidence="1" type="ORF">ILEXP_LOCUS52940</name>
</gene>
<evidence type="ECO:0000313" key="1">
    <source>
        <dbReference type="EMBL" id="CAK9182719.1"/>
    </source>
</evidence>
<organism evidence="1 2">
    <name type="scientific">Ilex paraguariensis</name>
    <name type="common">yerba mate</name>
    <dbReference type="NCBI Taxonomy" id="185542"/>
    <lineage>
        <taxon>Eukaryota</taxon>
        <taxon>Viridiplantae</taxon>
        <taxon>Streptophyta</taxon>
        <taxon>Embryophyta</taxon>
        <taxon>Tracheophyta</taxon>
        <taxon>Spermatophyta</taxon>
        <taxon>Magnoliopsida</taxon>
        <taxon>eudicotyledons</taxon>
        <taxon>Gunneridae</taxon>
        <taxon>Pentapetalae</taxon>
        <taxon>asterids</taxon>
        <taxon>campanulids</taxon>
        <taxon>Aquifoliales</taxon>
        <taxon>Aquifoliaceae</taxon>
        <taxon>Ilex</taxon>
    </lineage>
</organism>